<keyword evidence="4 9" id="KW-0812">Transmembrane</keyword>
<feature type="transmembrane region" description="Helical" evidence="9">
    <location>
        <begin position="135"/>
        <end position="156"/>
    </location>
</feature>
<comment type="similarity">
    <text evidence="2">Belongs to the aromatic acid exporter (TC 2.A.85) family.</text>
</comment>
<evidence type="ECO:0000256" key="5">
    <source>
        <dbReference type="ARBA" id="ARBA00022989"/>
    </source>
</evidence>
<evidence type="ECO:0000256" key="6">
    <source>
        <dbReference type="ARBA" id="ARBA00023065"/>
    </source>
</evidence>
<dbReference type="InterPro" id="IPR020966">
    <property type="entry name" value="ALMT"/>
</dbReference>
<feature type="transmembrane region" description="Helical" evidence="9">
    <location>
        <begin position="26"/>
        <end position="45"/>
    </location>
</feature>
<keyword evidence="8" id="KW-0407">Ion channel</keyword>
<evidence type="ECO:0000256" key="9">
    <source>
        <dbReference type="SAM" id="Phobius"/>
    </source>
</evidence>
<evidence type="ECO:0000313" key="10">
    <source>
        <dbReference type="EMBL" id="EPS69609.1"/>
    </source>
</evidence>
<evidence type="ECO:0000256" key="3">
    <source>
        <dbReference type="ARBA" id="ARBA00022448"/>
    </source>
</evidence>
<evidence type="ECO:0000313" key="11">
    <source>
        <dbReference type="Proteomes" id="UP000015453"/>
    </source>
</evidence>
<dbReference type="GO" id="GO:0034220">
    <property type="term" value="P:monoatomic ion transmembrane transport"/>
    <property type="evidence" value="ECO:0007669"/>
    <property type="project" value="UniProtKB-KW"/>
</dbReference>
<keyword evidence="5 9" id="KW-1133">Transmembrane helix</keyword>
<keyword evidence="6" id="KW-0406">Ion transport</keyword>
<gene>
    <name evidence="10" type="ORF">M569_05152</name>
</gene>
<accession>S8CQX3</accession>
<evidence type="ECO:0000256" key="7">
    <source>
        <dbReference type="ARBA" id="ARBA00023136"/>
    </source>
</evidence>
<dbReference type="GO" id="GO:0015743">
    <property type="term" value="P:malate transport"/>
    <property type="evidence" value="ECO:0007669"/>
    <property type="project" value="InterPro"/>
</dbReference>
<feature type="transmembrane region" description="Helical" evidence="9">
    <location>
        <begin position="168"/>
        <end position="189"/>
    </location>
</feature>
<keyword evidence="7 9" id="KW-0472">Membrane</keyword>
<dbReference type="EMBL" id="AUSU01002047">
    <property type="protein sequence ID" value="EPS69609.1"/>
    <property type="molecule type" value="Genomic_DNA"/>
</dbReference>
<evidence type="ECO:0000256" key="2">
    <source>
        <dbReference type="ARBA" id="ARBA00007079"/>
    </source>
</evidence>
<comment type="caution">
    <text evidence="10">The sequence shown here is derived from an EMBL/GenBank/DDBJ whole genome shotgun (WGS) entry which is preliminary data.</text>
</comment>
<comment type="subcellular location">
    <subcellularLocation>
        <location evidence="1">Membrane</location>
        <topology evidence="1">Multi-pass membrane protein</topology>
    </subcellularLocation>
</comment>
<protein>
    <recommendedName>
        <fullName evidence="12">Aluminum-activated malate transporter</fullName>
    </recommendedName>
</protein>
<evidence type="ECO:0000256" key="4">
    <source>
        <dbReference type="ARBA" id="ARBA00022692"/>
    </source>
</evidence>
<evidence type="ECO:0008006" key="12">
    <source>
        <dbReference type="Google" id="ProtNLM"/>
    </source>
</evidence>
<dbReference type="OrthoDB" id="68611at2759"/>
<feature type="transmembrane region" description="Helical" evidence="9">
    <location>
        <begin position="82"/>
        <end position="102"/>
    </location>
</feature>
<dbReference type="Proteomes" id="UP000015453">
    <property type="component" value="Unassembled WGS sequence"/>
</dbReference>
<reference evidence="10 11" key="1">
    <citation type="journal article" date="2013" name="BMC Genomics">
        <title>The miniature genome of a carnivorous plant Genlisea aurea contains a low number of genes and short non-coding sequences.</title>
        <authorList>
            <person name="Leushkin E.V."/>
            <person name="Sutormin R.A."/>
            <person name="Nabieva E.R."/>
            <person name="Penin A.A."/>
            <person name="Kondrashov A.S."/>
            <person name="Logacheva M.D."/>
        </authorList>
    </citation>
    <scope>NUCLEOTIDE SEQUENCE [LARGE SCALE GENOMIC DNA]</scope>
</reference>
<feature type="transmembrane region" description="Helical" evidence="9">
    <location>
        <begin position="57"/>
        <end position="76"/>
    </location>
</feature>
<dbReference type="AlphaFoldDB" id="S8CQX3"/>
<keyword evidence="11" id="KW-1185">Reference proteome</keyword>
<name>S8CQX3_9LAMI</name>
<proteinExistence type="inferred from homology"/>
<dbReference type="GO" id="GO:0016020">
    <property type="term" value="C:membrane"/>
    <property type="evidence" value="ECO:0007669"/>
    <property type="project" value="UniProtKB-SubCell"/>
</dbReference>
<dbReference type="PANTHER" id="PTHR31086">
    <property type="entry name" value="ALUMINUM-ACTIVATED MALATE TRANSPORTER 10"/>
    <property type="match status" value="1"/>
</dbReference>
<evidence type="ECO:0000256" key="8">
    <source>
        <dbReference type="ARBA" id="ARBA00023303"/>
    </source>
</evidence>
<organism evidence="10 11">
    <name type="scientific">Genlisea aurea</name>
    <dbReference type="NCBI Taxonomy" id="192259"/>
    <lineage>
        <taxon>Eukaryota</taxon>
        <taxon>Viridiplantae</taxon>
        <taxon>Streptophyta</taxon>
        <taxon>Embryophyta</taxon>
        <taxon>Tracheophyta</taxon>
        <taxon>Spermatophyta</taxon>
        <taxon>Magnoliopsida</taxon>
        <taxon>eudicotyledons</taxon>
        <taxon>Gunneridae</taxon>
        <taxon>Pentapetalae</taxon>
        <taxon>asterids</taxon>
        <taxon>lamiids</taxon>
        <taxon>Lamiales</taxon>
        <taxon>Lentibulariaceae</taxon>
        <taxon>Genlisea</taxon>
    </lineage>
</organism>
<feature type="transmembrane region" description="Helical" evidence="9">
    <location>
        <begin position="109"/>
        <end position="129"/>
    </location>
</feature>
<dbReference type="Pfam" id="PF11744">
    <property type="entry name" value="ALMT"/>
    <property type="match status" value="1"/>
</dbReference>
<evidence type="ECO:0000256" key="1">
    <source>
        <dbReference type="ARBA" id="ARBA00004141"/>
    </source>
</evidence>
<sequence>MGSLVSNAVETWKELKKIGEDDPRKIVHSFKVGVALTIVSMFYYFRPLYQGMGQAGMWAILTVVVVFEFTVGGTLSKSINRGFATLVAGALGVAAEYVADLCGKNGEPILLGVLVFLLAAVCTFARFLPSVKKKYDYGVMIFILTFTLVAVSGYRIEEILTLAHQRLATILIGGATCIVISVFVCPVWAGQDLHNLVASNIDKLAAFLQGYGEQFLGGESGKAAAAEEEEEKPFLLLQSVLNSKATEENLANFAWWEPCHGRFGFGHPWMMYLKIATLCRECAYLIQTLNASSSSHSTNPTATDIFRQIRELCRKICMESSQVLRELSTSIRTATFRSPATTETYRDELKSLIESSSFQLRDNVPLLVVAFVLIDIKNCVDKAAAAVDELSIKARFKKGEDTEKSKSIFRMFRRGTVKPFNEDAC</sequence>
<keyword evidence="3" id="KW-0813">Transport</keyword>